<gene>
    <name evidence="4" type="ORF">BVRB_039080</name>
</gene>
<evidence type="ECO:0000259" key="3">
    <source>
        <dbReference type="PROSITE" id="PS50014"/>
    </source>
</evidence>
<evidence type="ECO:0000256" key="1">
    <source>
        <dbReference type="ARBA" id="ARBA00023117"/>
    </source>
</evidence>
<feature type="domain" description="Bromo" evidence="3">
    <location>
        <begin position="94"/>
        <end position="144"/>
    </location>
</feature>
<dbReference type="SUPFAM" id="SSF47370">
    <property type="entry name" value="Bromodomain"/>
    <property type="match status" value="2"/>
</dbReference>
<dbReference type="CDD" id="cd04369">
    <property type="entry name" value="Bromodomain"/>
    <property type="match status" value="1"/>
</dbReference>
<dbReference type="Gramene" id="KMS65135">
    <property type="protein sequence ID" value="KMS65135"/>
    <property type="gene ID" value="BVRB_039080"/>
</dbReference>
<reference evidence="4 5" key="1">
    <citation type="journal article" date="2014" name="Nature">
        <title>The genome of the recently domesticated crop plant sugar beet (Beta vulgaris).</title>
        <authorList>
            <person name="Dohm J.C."/>
            <person name="Minoche A.E."/>
            <person name="Holtgrawe D."/>
            <person name="Capella-Gutierrez S."/>
            <person name="Zakrzewski F."/>
            <person name="Tafer H."/>
            <person name="Rupp O."/>
            <person name="Sorensen T.R."/>
            <person name="Stracke R."/>
            <person name="Reinhardt R."/>
            <person name="Goesmann A."/>
            <person name="Kraft T."/>
            <person name="Schulz B."/>
            <person name="Stadler P.F."/>
            <person name="Schmidt T."/>
            <person name="Gabaldon T."/>
            <person name="Lehrach H."/>
            <person name="Weisshaar B."/>
            <person name="Himmelbauer H."/>
        </authorList>
    </citation>
    <scope>NUCLEOTIDE SEQUENCE [LARGE SCALE GENOMIC DNA]</scope>
    <source>
        <tissue evidence="4">Taproot</tissue>
    </source>
</reference>
<dbReference type="AlphaFoldDB" id="A0A0J8BHD7"/>
<dbReference type="Proteomes" id="UP000035740">
    <property type="component" value="Unassembled WGS sequence"/>
</dbReference>
<evidence type="ECO:0000256" key="2">
    <source>
        <dbReference type="PROSITE-ProRule" id="PRU00035"/>
    </source>
</evidence>
<dbReference type="InterPro" id="IPR001487">
    <property type="entry name" value="Bromodomain"/>
</dbReference>
<protein>
    <recommendedName>
        <fullName evidence="3">Bromo domain-containing protein</fullName>
    </recommendedName>
</protein>
<sequence>AYESQAPAAVDVLTCFNNALLFNGPSSTGSDVYKSAKSMRGTFAKLHRSKFGSDPPYTGFHVSAPDPLPEEERVELTKPNVAILMDMLDRLKKKYKKALEPFIFCVDPERYPDYYKRVPNPIALSVVEVRGVNLSILFGSLTFF</sequence>
<dbReference type="Pfam" id="PF00439">
    <property type="entry name" value="Bromodomain"/>
    <property type="match status" value="1"/>
</dbReference>
<dbReference type="PROSITE" id="PS50014">
    <property type="entry name" value="BROMODOMAIN_2"/>
    <property type="match status" value="1"/>
</dbReference>
<dbReference type="OrthoDB" id="784962at2759"/>
<keyword evidence="5" id="KW-1185">Reference proteome</keyword>
<evidence type="ECO:0000313" key="4">
    <source>
        <dbReference type="EMBL" id="KMS65135.1"/>
    </source>
</evidence>
<evidence type="ECO:0000313" key="5">
    <source>
        <dbReference type="Proteomes" id="UP000035740"/>
    </source>
</evidence>
<proteinExistence type="predicted"/>
<name>A0A0J8BHD7_BETVV</name>
<organism evidence="4 5">
    <name type="scientific">Beta vulgaris subsp. vulgaris</name>
    <name type="common">Beet</name>
    <dbReference type="NCBI Taxonomy" id="3555"/>
    <lineage>
        <taxon>Eukaryota</taxon>
        <taxon>Viridiplantae</taxon>
        <taxon>Streptophyta</taxon>
        <taxon>Embryophyta</taxon>
        <taxon>Tracheophyta</taxon>
        <taxon>Spermatophyta</taxon>
        <taxon>Magnoliopsida</taxon>
        <taxon>eudicotyledons</taxon>
        <taxon>Gunneridae</taxon>
        <taxon>Pentapetalae</taxon>
        <taxon>Caryophyllales</taxon>
        <taxon>Chenopodiaceae</taxon>
        <taxon>Betoideae</taxon>
        <taxon>Beta</taxon>
    </lineage>
</organism>
<keyword evidence="1 2" id="KW-0103">Bromodomain</keyword>
<dbReference type="InterPro" id="IPR036427">
    <property type="entry name" value="Bromodomain-like_sf"/>
</dbReference>
<accession>A0A0J8BHD7</accession>
<dbReference type="Gene3D" id="1.20.920.10">
    <property type="entry name" value="Bromodomain-like"/>
    <property type="match status" value="1"/>
</dbReference>
<dbReference type="EMBL" id="KQ114046">
    <property type="protein sequence ID" value="KMS65135.1"/>
    <property type="molecule type" value="Genomic_DNA"/>
</dbReference>
<feature type="non-terminal residue" evidence="4">
    <location>
        <position position="1"/>
    </location>
</feature>